<keyword evidence="5 8" id="KW-0812">Transmembrane</keyword>
<dbReference type="PANTHER" id="PTHR11101">
    <property type="entry name" value="PHOSPHATE TRANSPORTER"/>
    <property type="match status" value="1"/>
</dbReference>
<dbReference type="Proteomes" id="UP001217089">
    <property type="component" value="Unassembled WGS sequence"/>
</dbReference>
<evidence type="ECO:0000313" key="10">
    <source>
        <dbReference type="Proteomes" id="UP001217089"/>
    </source>
</evidence>
<keyword evidence="7 8" id="KW-0472">Membrane</keyword>
<gene>
    <name evidence="9" type="ORF">KUTeg_011112</name>
</gene>
<evidence type="ECO:0000256" key="5">
    <source>
        <dbReference type="ARBA" id="ARBA00022692"/>
    </source>
</evidence>
<keyword evidence="10" id="KW-1185">Reference proteome</keyword>
<organism evidence="9 10">
    <name type="scientific">Tegillarca granosa</name>
    <name type="common">Malaysian cockle</name>
    <name type="synonym">Anadara granosa</name>
    <dbReference type="NCBI Taxonomy" id="220873"/>
    <lineage>
        <taxon>Eukaryota</taxon>
        <taxon>Metazoa</taxon>
        <taxon>Spiralia</taxon>
        <taxon>Lophotrochozoa</taxon>
        <taxon>Mollusca</taxon>
        <taxon>Bivalvia</taxon>
        <taxon>Autobranchia</taxon>
        <taxon>Pteriomorphia</taxon>
        <taxon>Arcoida</taxon>
        <taxon>Arcoidea</taxon>
        <taxon>Arcidae</taxon>
        <taxon>Tegillarca</taxon>
    </lineage>
</organism>
<protein>
    <recommendedName>
        <fullName evidence="11">Phosphate transporter</fullName>
    </recommendedName>
</protein>
<feature type="transmembrane region" description="Helical" evidence="8">
    <location>
        <begin position="12"/>
        <end position="31"/>
    </location>
</feature>
<comment type="subcellular location">
    <subcellularLocation>
        <location evidence="1">Membrane</location>
        <topology evidence="1">Multi-pass membrane protein</topology>
    </subcellularLocation>
</comment>
<feature type="transmembrane region" description="Helical" evidence="8">
    <location>
        <begin position="43"/>
        <end position="63"/>
    </location>
</feature>
<comment type="similarity">
    <text evidence="2">Belongs to the inorganic phosphate transporter (PiT) (TC 2.A.20) family.</text>
</comment>
<sequence>MLKKPEPLIPGLKLMPLFYGITAAINLFSVFYKGSNLLHFDKIPLYGVFILTFGLAFIIAMFVKCVVVPRFAHRVVVTNKELTIVQEEENSACQNNLSGGVDPNREGEHFLEEEETKWFEMNCTGFDKKDTVNNNPYLKTRFIAARIFEGASDQEKQKKKEIAVIIEGDGSLMYIGNCNEEERTCEKEHKEIETTEKESKKKGRDQVQDKPETAKIFSFLQILTAVFGAFAHGGNDVSFVGPKGIAVNVRRRGYSGRIDCFRTPCDENTGRRFDKDNTFKINKNSDQRKYYERKIRTTHCKVGSVVCVGRVRSRENVDWKLFRNIIFAWIVTLPFTGLISAALVALLKLAL</sequence>
<dbReference type="EMBL" id="JARBDR010000496">
    <property type="protein sequence ID" value="KAJ8311757.1"/>
    <property type="molecule type" value="Genomic_DNA"/>
</dbReference>
<dbReference type="InterPro" id="IPR001204">
    <property type="entry name" value="Phos_transporter"/>
</dbReference>
<evidence type="ECO:0000256" key="4">
    <source>
        <dbReference type="ARBA" id="ARBA00022592"/>
    </source>
</evidence>
<reference evidence="9 10" key="1">
    <citation type="submission" date="2022-12" db="EMBL/GenBank/DDBJ databases">
        <title>Chromosome-level genome of Tegillarca granosa.</title>
        <authorList>
            <person name="Kim J."/>
        </authorList>
    </citation>
    <scope>NUCLEOTIDE SEQUENCE [LARGE SCALE GENOMIC DNA]</scope>
    <source>
        <strain evidence="9">Teg-2019</strain>
        <tissue evidence="9">Adductor muscle</tissue>
    </source>
</reference>
<evidence type="ECO:0000256" key="2">
    <source>
        <dbReference type="ARBA" id="ARBA00009916"/>
    </source>
</evidence>
<keyword evidence="3" id="KW-0813">Transport</keyword>
<keyword evidence="4" id="KW-0592">Phosphate transport</keyword>
<dbReference type="PANTHER" id="PTHR11101:SF80">
    <property type="entry name" value="PHOSPHATE TRANSPORTER"/>
    <property type="match status" value="1"/>
</dbReference>
<proteinExistence type="inferred from homology"/>
<keyword evidence="6 8" id="KW-1133">Transmembrane helix</keyword>
<evidence type="ECO:0000256" key="6">
    <source>
        <dbReference type="ARBA" id="ARBA00022989"/>
    </source>
</evidence>
<evidence type="ECO:0000313" key="9">
    <source>
        <dbReference type="EMBL" id="KAJ8311757.1"/>
    </source>
</evidence>
<evidence type="ECO:0008006" key="11">
    <source>
        <dbReference type="Google" id="ProtNLM"/>
    </source>
</evidence>
<evidence type="ECO:0000256" key="8">
    <source>
        <dbReference type="SAM" id="Phobius"/>
    </source>
</evidence>
<accession>A0ABQ9F7B5</accession>
<evidence type="ECO:0000256" key="3">
    <source>
        <dbReference type="ARBA" id="ARBA00022448"/>
    </source>
</evidence>
<name>A0ABQ9F7B5_TEGGR</name>
<evidence type="ECO:0000256" key="7">
    <source>
        <dbReference type="ARBA" id="ARBA00023136"/>
    </source>
</evidence>
<comment type="caution">
    <text evidence="9">The sequence shown here is derived from an EMBL/GenBank/DDBJ whole genome shotgun (WGS) entry which is preliminary data.</text>
</comment>
<dbReference type="Pfam" id="PF01384">
    <property type="entry name" value="PHO4"/>
    <property type="match status" value="2"/>
</dbReference>
<evidence type="ECO:0000256" key="1">
    <source>
        <dbReference type="ARBA" id="ARBA00004141"/>
    </source>
</evidence>
<feature type="transmembrane region" description="Helical" evidence="8">
    <location>
        <begin position="321"/>
        <end position="347"/>
    </location>
</feature>